<evidence type="ECO:0000256" key="1">
    <source>
        <dbReference type="ARBA" id="ARBA00004141"/>
    </source>
</evidence>
<dbReference type="AlphaFoldDB" id="A0A564S9W9"/>
<evidence type="ECO:0000256" key="3">
    <source>
        <dbReference type="ARBA" id="ARBA00022475"/>
    </source>
</evidence>
<evidence type="ECO:0000256" key="5">
    <source>
        <dbReference type="ARBA" id="ARBA00022989"/>
    </source>
</evidence>
<accession>A0A564S9W9</accession>
<feature type="transmembrane region" description="Helical" evidence="7">
    <location>
        <begin position="250"/>
        <end position="271"/>
    </location>
</feature>
<feature type="transmembrane region" description="Helical" evidence="7">
    <location>
        <begin position="283"/>
        <end position="302"/>
    </location>
</feature>
<keyword evidence="4 7" id="KW-0812">Transmembrane</keyword>
<keyword evidence="3" id="KW-1003">Cell membrane</keyword>
<feature type="transmembrane region" description="Helical" evidence="7">
    <location>
        <begin position="33"/>
        <end position="55"/>
    </location>
</feature>
<keyword evidence="5 7" id="KW-1133">Transmembrane helix</keyword>
<feature type="transmembrane region" description="Helical" evidence="7">
    <location>
        <begin position="226"/>
        <end position="244"/>
    </location>
</feature>
<proteinExistence type="predicted"/>
<dbReference type="PANTHER" id="PTHR36838:SF3">
    <property type="entry name" value="TRANSPORTER AUXIN EFFLUX CARRIER EC FAMILY"/>
    <property type="match status" value="1"/>
</dbReference>
<feature type="transmembrane region" description="Helical" evidence="7">
    <location>
        <begin position="161"/>
        <end position="181"/>
    </location>
</feature>
<dbReference type="GO" id="GO:0055085">
    <property type="term" value="P:transmembrane transport"/>
    <property type="evidence" value="ECO:0007669"/>
    <property type="project" value="InterPro"/>
</dbReference>
<reference evidence="8 9" key="1">
    <citation type="submission" date="2019-07" db="EMBL/GenBank/DDBJ databases">
        <authorList>
            <person name="Hibberd C M."/>
            <person name="Gehrig L. J."/>
            <person name="Chang H.-W."/>
            <person name="Venkatesh S."/>
        </authorList>
    </citation>
    <scope>NUCLEOTIDE SEQUENCE [LARGE SCALE GENOMIC DNA]</scope>
    <source>
        <strain evidence="8">Streptococcus_constellatus_SS_Bg39</strain>
    </source>
</reference>
<feature type="transmembrane region" description="Helical" evidence="7">
    <location>
        <begin position="94"/>
        <end position="115"/>
    </location>
</feature>
<evidence type="ECO:0000256" key="6">
    <source>
        <dbReference type="ARBA" id="ARBA00023136"/>
    </source>
</evidence>
<sequence>MFTILSRAIGFLLIIYLGYFLKQRKVFKHEDGAKLSTLLMNVTLPCSILASAAPIPFSFDLFLPFMMGIVGNLILDGFGYYFEKSHQPFKKGIALIQNSGFNIGTFVIPFVIAFFPSKYMMTVLLFDTGNSIMCIRGNYLLAERIIQGKQKQSIKAILKKIVASIPLCTYLMTLTVSLLQIQVPHLFLNIVSIAGNANPFIAMLMIGVLVDFHIDRQDVRLLVKRLLQRFVLMGLLAGFVYFTFPISLVARQMLVLCLLAPISTLGPVYALQLGSTRSESANLNSLSIFISLLMLTFLSMCFA</sequence>
<feature type="transmembrane region" description="Helical" evidence="7">
    <location>
        <begin position="6"/>
        <end position="21"/>
    </location>
</feature>
<gene>
    <name evidence="8" type="ORF">SCSS39_00287</name>
</gene>
<feature type="transmembrane region" description="Helical" evidence="7">
    <location>
        <begin position="121"/>
        <end position="141"/>
    </location>
</feature>
<dbReference type="PANTHER" id="PTHR36838">
    <property type="entry name" value="AUXIN EFFLUX CARRIER FAMILY PROTEIN"/>
    <property type="match status" value="1"/>
</dbReference>
<organism evidence="8 9">
    <name type="scientific">Streptococcus constellatus</name>
    <dbReference type="NCBI Taxonomy" id="76860"/>
    <lineage>
        <taxon>Bacteria</taxon>
        <taxon>Bacillati</taxon>
        <taxon>Bacillota</taxon>
        <taxon>Bacilli</taxon>
        <taxon>Lactobacillales</taxon>
        <taxon>Streptococcaceae</taxon>
        <taxon>Streptococcus</taxon>
        <taxon>Streptococcus anginosus group</taxon>
    </lineage>
</organism>
<keyword evidence="6 7" id="KW-0472">Membrane</keyword>
<dbReference type="EMBL" id="CABHMZ010000003">
    <property type="protein sequence ID" value="VUW91782.1"/>
    <property type="molecule type" value="Genomic_DNA"/>
</dbReference>
<feature type="transmembrane region" description="Helical" evidence="7">
    <location>
        <begin position="61"/>
        <end position="82"/>
    </location>
</feature>
<protein>
    <submittedName>
        <fullName evidence="8">Membrane transport protein</fullName>
    </submittedName>
</protein>
<comment type="subcellular location">
    <subcellularLocation>
        <location evidence="1">Membrane</location>
        <topology evidence="1">Multi-pass membrane protein</topology>
    </subcellularLocation>
</comment>
<dbReference type="InterPro" id="IPR004776">
    <property type="entry name" value="Mem_transp_PIN-like"/>
</dbReference>
<feature type="transmembrane region" description="Helical" evidence="7">
    <location>
        <begin position="187"/>
        <end position="214"/>
    </location>
</feature>
<dbReference type="Proteomes" id="UP000385544">
    <property type="component" value="Unassembled WGS sequence"/>
</dbReference>
<evidence type="ECO:0000313" key="9">
    <source>
        <dbReference type="Proteomes" id="UP000385544"/>
    </source>
</evidence>
<evidence type="ECO:0000256" key="7">
    <source>
        <dbReference type="SAM" id="Phobius"/>
    </source>
</evidence>
<keyword evidence="2" id="KW-0813">Transport</keyword>
<evidence type="ECO:0000313" key="8">
    <source>
        <dbReference type="EMBL" id="VUW91782.1"/>
    </source>
</evidence>
<name>A0A564S9W9_STRCV</name>
<dbReference type="GO" id="GO:0016020">
    <property type="term" value="C:membrane"/>
    <property type="evidence" value="ECO:0007669"/>
    <property type="project" value="UniProtKB-SubCell"/>
</dbReference>
<dbReference type="RefSeq" id="WP_144207293.1">
    <property type="nucleotide sequence ID" value="NZ_CABHMZ010000003.1"/>
</dbReference>
<dbReference type="Pfam" id="PF03547">
    <property type="entry name" value="Mem_trans"/>
    <property type="match status" value="1"/>
</dbReference>
<dbReference type="OrthoDB" id="3238334at2"/>
<evidence type="ECO:0000256" key="4">
    <source>
        <dbReference type="ARBA" id="ARBA00022692"/>
    </source>
</evidence>
<evidence type="ECO:0000256" key="2">
    <source>
        <dbReference type="ARBA" id="ARBA00022448"/>
    </source>
</evidence>